<evidence type="ECO:0000256" key="5">
    <source>
        <dbReference type="ARBA" id="ARBA00023242"/>
    </source>
</evidence>
<feature type="region of interest" description="Disordered" evidence="7">
    <location>
        <begin position="236"/>
        <end position="282"/>
    </location>
</feature>
<gene>
    <name evidence="10" type="ORF">QYE76_019257</name>
</gene>
<dbReference type="GO" id="GO:0046983">
    <property type="term" value="F:protein dimerization activity"/>
    <property type="evidence" value="ECO:0007669"/>
    <property type="project" value="InterPro"/>
</dbReference>
<dbReference type="GO" id="GO:0000977">
    <property type="term" value="F:RNA polymerase II transcription regulatory region sequence-specific DNA binding"/>
    <property type="evidence" value="ECO:0007669"/>
    <property type="project" value="InterPro"/>
</dbReference>
<keyword evidence="2" id="KW-0805">Transcription regulation</keyword>
<dbReference type="AlphaFoldDB" id="A0AAD8R2L9"/>
<dbReference type="GO" id="GO:0003700">
    <property type="term" value="F:DNA-binding transcription factor activity"/>
    <property type="evidence" value="ECO:0007669"/>
    <property type="project" value="InterPro"/>
</dbReference>
<evidence type="ECO:0000256" key="2">
    <source>
        <dbReference type="ARBA" id="ARBA00023015"/>
    </source>
</evidence>
<dbReference type="PRINTS" id="PR00404">
    <property type="entry name" value="MADSDOMAIN"/>
</dbReference>
<feature type="coiled-coil region" evidence="6">
    <location>
        <begin position="171"/>
        <end position="220"/>
    </location>
</feature>
<dbReference type="SUPFAM" id="SSF55455">
    <property type="entry name" value="SRF-like"/>
    <property type="match status" value="1"/>
</dbReference>
<keyword evidence="5" id="KW-0539">Nucleus</keyword>
<accession>A0AAD8R2L9</accession>
<dbReference type="Pfam" id="PF00319">
    <property type="entry name" value="SRF-TF"/>
    <property type="match status" value="1"/>
</dbReference>
<evidence type="ECO:0000256" key="7">
    <source>
        <dbReference type="SAM" id="MobiDB-lite"/>
    </source>
</evidence>
<keyword evidence="4" id="KW-0804">Transcription</keyword>
<keyword evidence="3" id="KW-0238">DNA-binding</keyword>
<dbReference type="FunFam" id="3.40.1810.10:FF:000003">
    <property type="entry name" value="MADS-box transcription factor MADS-MC"/>
    <property type="match status" value="1"/>
</dbReference>
<evidence type="ECO:0000256" key="1">
    <source>
        <dbReference type="ARBA" id="ARBA00004123"/>
    </source>
</evidence>
<dbReference type="PANTHER" id="PTHR48019">
    <property type="entry name" value="SERUM RESPONSE FACTOR HOMOLOG"/>
    <property type="match status" value="1"/>
</dbReference>
<evidence type="ECO:0000256" key="4">
    <source>
        <dbReference type="ARBA" id="ARBA00023163"/>
    </source>
</evidence>
<protein>
    <submittedName>
        <fullName evidence="10">Uncharacterized protein</fullName>
    </submittedName>
</protein>
<evidence type="ECO:0000313" key="11">
    <source>
        <dbReference type="Proteomes" id="UP001231189"/>
    </source>
</evidence>
<name>A0AAD8R2L9_LOLMU</name>
<feature type="domain" description="MADS-box" evidence="8">
    <location>
        <begin position="48"/>
        <end position="108"/>
    </location>
</feature>
<dbReference type="InterPro" id="IPR033896">
    <property type="entry name" value="MEF2-like_N"/>
</dbReference>
<dbReference type="SMART" id="SM00432">
    <property type="entry name" value="MADS"/>
    <property type="match status" value="1"/>
</dbReference>
<dbReference type="InterPro" id="IPR002100">
    <property type="entry name" value="TF_MADSbox"/>
</dbReference>
<dbReference type="PROSITE" id="PS50066">
    <property type="entry name" value="MADS_BOX_2"/>
    <property type="match status" value="1"/>
</dbReference>
<dbReference type="GO" id="GO:0045944">
    <property type="term" value="P:positive regulation of transcription by RNA polymerase II"/>
    <property type="evidence" value="ECO:0007669"/>
    <property type="project" value="InterPro"/>
</dbReference>
<dbReference type="PROSITE" id="PS51297">
    <property type="entry name" value="K_BOX"/>
    <property type="match status" value="1"/>
</dbReference>
<feature type="region of interest" description="Disordered" evidence="7">
    <location>
        <begin position="32"/>
        <end position="55"/>
    </location>
</feature>
<evidence type="ECO:0000256" key="3">
    <source>
        <dbReference type="ARBA" id="ARBA00023125"/>
    </source>
</evidence>
<dbReference type="EMBL" id="JAUUTY010000006">
    <property type="protein sequence ID" value="KAK1613740.1"/>
    <property type="molecule type" value="Genomic_DNA"/>
</dbReference>
<feature type="compositionally biased region" description="Acidic residues" evidence="7">
    <location>
        <begin position="247"/>
        <end position="258"/>
    </location>
</feature>
<keyword evidence="11" id="KW-1185">Reference proteome</keyword>
<dbReference type="GO" id="GO:0005634">
    <property type="term" value="C:nucleus"/>
    <property type="evidence" value="ECO:0007669"/>
    <property type="project" value="UniProtKB-SubCell"/>
</dbReference>
<proteinExistence type="predicted"/>
<reference evidence="10" key="1">
    <citation type="submission" date="2023-07" db="EMBL/GenBank/DDBJ databases">
        <title>A chromosome-level genome assembly of Lolium multiflorum.</title>
        <authorList>
            <person name="Chen Y."/>
            <person name="Copetti D."/>
            <person name="Kolliker R."/>
            <person name="Studer B."/>
        </authorList>
    </citation>
    <scope>NUCLEOTIDE SEQUENCE</scope>
    <source>
        <strain evidence="10">02402/16</strain>
        <tissue evidence="10">Leaf</tissue>
    </source>
</reference>
<evidence type="ECO:0000259" key="9">
    <source>
        <dbReference type="PROSITE" id="PS51297"/>
    </source>
</evidence>
<keyword evidence="6" id="KW-0175">Coiled coil</keyword>
<dbReference type="Proteomes" id="UP001231189">
    <property type="component" value="Unassembled WGS sequence"/>
</dbReference>
<dbReference type="Gene3D" id="3.40.1810.10">
    <property type="entry name" value="Transcription factor, MADS-box"/>
    <property type="match status" value="1"/>
</dbReference>
<dbReference type="InterPro" id="IPR002487">
    <property type="entry name" value="TF_Kbox"/>
</dbReference>
<evidence type="ECO:0000313" key="10">
    <source>
        <dbReference type="EMBL" id="KAK1613740.1"/>
    </source>
</evidence>
<feature type="domain" description="K-box" evidence="9">
    <location>
        <begin position="137"/>
        <end position="227"/>
    </location>
</feature>
<organism evidence="10 11">
    <name type="scientific">Lolium multiflorum</name>
    <name type="common">Italian ryegrass</name>
    <name type="synonym">Lolium perenne subsp. multiflorum</name>
    <dbReference type="NCBI Taxonomy" id="4521"/>
    <lineage>
        <taxon>Eukaryota</taxon>
        <taxon>Viridiplantae</taxon>
        <taxon>Streptophyta</taxon>
        <taxon>Embryophyta</taxon>
        <taxon>Tracheophyta</taxon>
        <taxon>Spermatophyta</taxon>
        <taxon>Magnoliopsida</taxon>
        <taxon>Liliopsida</taxon>
        <taxon>Poales</taxon>
        <taxon>Poaceae</taxon>
        <taxon>BOP clade</taxon>
        <taxon>Pooideae</taxon>
        <taxon>Poodae</taxon>
        <taxon>Poeae</taxon>
        <taxon>Poeae Chloroplast Group 2 (Poeae type)</taxon>
        <taxon>Loliodinae</taxon>
        <taxon>Loliinae</taxon>
        <taxon>Lolium</taxon>
    </lineage>
</organism>
<dbReference type="InterPro" id="IPR036879">
    <property type="entry name" value="TF_MADSbox_sf"/>
</dbReference>
<dbReference type="InterPro" id="IPR050142">
    <property type="entry name" value="MADS-box/MEF2_TF"/>
</dbReference>
<dbReference type="CDD" id="cd00265">
    <property type="entry name" value="MADS_MEF2_like"/>
    <property type="match status" value="1"/>
</dbReference>
<sequence length="282" mass="31654">MDMETRAAAEGGEGAQQIVAVMESMDMETAAAAAAVEKKKKKKTTTGGRRGRREMRRIEDATSRQVTFSKRRSGLMKKAFELGVLCDAEVALIVFSPRGRLYEYASAPDLQKTIDRYLNHTKGSTPANVKALETAGAQMCRSESTALKQKIDAIEAYQRKLSGEGLQSCSAQELQELELQLEKSLSNIRQKKEKKLMDHILELREKEEKLLRENSVLREEYMALPLLELATRSVEAAAAPRSPVGEEQAEQEKEEEEEERRQRYMDVETDLVIGRPGTSSLQ</sequence>
<evidence type="ECO:0000256" key="6">
    <source>
        <dbReference type="SAM" id="Coils"/>
    </source>
</evidence>
<comment type="caution">
    <text evidence="10">The sequence shown here is derived from an EMBL/GenBank/DDBJ whole genome shotgun (WGS) entry which is preliminary data.</text>
</comment>
<dbReference type="Pfam" id="PF01486">
    <property type="entry name" value="K-box"/>
    <property type="match status" value="1"/>
</dbReference>
<evidence type="ECO:0000259" key="8">
    <source>
        <dbReference type="PROSITE" id="PS50066"/>
    </source>
</evidence>
<comment type="subcellular location">
    <subcellularLocation>
        <location evidence="1">Nucleus</location>
    </subcellularLocation>
</comment>
<feature type="compositionally biased region" description="Basic residues" evidence="7">
    <location>
        <begin position="38"/>
        <end position="55"/>
    </location>
</feature>